<proteinExistence type="predicted"/>
<dbReference type="OrthoDB" id="8963519at2759"/>
<feature type="non-terminal residue" evidence="2">
    <location>
        <position position="1"/>
    </location>
</feature>
<feature type="compositionally biased region" description="Polar residues" evidence="1">
    <location>
        <begin position="122"/>
        <end position="149"/>
    </location>
</feature>
<name>V8P217_OPHHA</name>
<dbReference type="EMBL" id="AZIM01001063">
    <property type="protein sequence ID" value="ETE68241.1"/>
    <property type="molecule type" value="Genomic_DNA"/>
</dbReference>
<accession>V8P217</accession>
<evidence type="ECO:0000313" key="3">
    <source>
        <dbReference type="Proteomes" id="UP000018936"/>
    </source>
</evidence>
<dbReference type="AlphaFoldDB" id="V8P217"/>
<evidence type="ECO:0000256" key="1">
    <source>
        <dbReference type="SAM" id="MobiDB-lite"/>
    </source>
</evidence>
<dbReference type="Proteomes" id="UP000018936">
    <property type="component" value="Unassembled WGS sequence"/>
</dbReference>
<reference evidence="2 3" key="1">
    <citation type="journal article" date="2013" name="Proc. Natl. Acad. Sci. U.S.A.">
        <title>The king cobra genome reveals dynamic gene evolution and adaptation in the snake venom system.</title>
        <authorList>
            <person name="Vonk F.J."/>
            <person name="Casewell N.R."/>
            <person name="Henkel C.V."/>
            <person name="Heimberg A.M."/>
            <person name="Jansen H.J."/>
            <person name="McCleary R.J."/>
            <person name="Kerkkamp H.M."/>
            <person name="Vos R.A."/>
            <person name="Guerreiro I."/>
            <person name="Calvete J.J."/>
            <person name="Wuster W."/>
            <person name="Woods A.E."/>
            <person name="Logan J.M."/>
            <person name="Harrison R.A."/>
            <person name="Castoe T.A."/>
            <person name="de Koning A.P."/>
            <person name="Pollock D.D."/>
            <person name="Yandell M."/>
            <person name="Calderon D."/>
            <person name="Renjifo C."/>
            <person name="Currier R.B."/>
            <person name="Salgado D."/>
            <person name="Pla D."/>
            <person name="Sanz L."/>
            <person name="Hyder A.S."/>
            <person name="Ribeiro J.M."/>
            <person name="Arntzen J.W."/>
            <person name="van den Thillart G.E."/>
            <person name="Boetzer M."/>
            <person name="Pirovano W."/>
            <person name="Dirks R.P."/>
            <person name="Spaink H.P."/>
            <person name="Duboule D."/>
            <person name="McGlinn E."/>
            <person name="Kini R.M."/>
            <person name="Richardson M.K."/>
        </authorList>
    </citation>
    <scope>NUCLEOTIDE SEQUENCE</scope>
    <source>
        <tissue evidence="2">Blood</tissue>
    </source>
</reference>
<organism evidence="2 3">
    <name type="scientific">Ophiophagus hannah</name>
    <name type="common">King cobra</name>
    <name type="synonym">Naja hannah</name>
    <dbReference type="NCBI Taxonomy" id="8665"/>
    <lineage>
        <taxon>Eukaryota</taxon>
        <taxon>Metazoa</taxon>
        <taxon>Chordata</taxon>
        <taxon>Craniata</taxon>
        <taxon>Vertebrata</taxon>
        <taxon>Euteleostomi</taxon>
        <taxon>Lepidosauria</taxon>
        <taxon>Squamata</taxon>
        <taxon>Bifurcata</taxon>
        <taxon>Unidentata</taxon>
        <taxon>Episquamata</taxon>
        <taxon>Toxicofera</taxon>
        <taxon>Serpentes</taxon>
        <taxon>Colubroidea</taxon>
        <taxon>Elapidae</taxon>
        <taxon>Elapinae</taxon>
        <taxon>Ophiophagus</taxon>
    </lineage>
</organism>
<feature type="region of interest" description="Disordered" evidence="1">
    <location>
        <begin position="94"/>
        <end position="180"/>
    </location>
</feature>
<evidence type="ECO:0000313" key="2">
    <source>
        <dbReference type="EMBL" id="ETE68241.1"/>
    </source>
</evidence>
<keyword evidence="3" id="KW-1185">Reference proteome</keyword>
<feature type="compositionally biased region" description="Polar residues" evidence="1">
    <location>
        <begin position="95"/>
        <end position="108"/>
    </location>
</feature>
<gene>
    <name evidence="2" type="ORF">L345_05966</name>
</gene>
<protein>
    <submittedName>
        <fullName evidence="2">Uncharacterized protein</fullName>
    </submittedName>
</protein>
<sequence length="213" mass="23137">MPFPLLQLSQRQLVAGHRGTHRNRKRSFLSLLSNTQKPVSFLSRKHNLTIRHSVQIHEVNSTDPALVMTSDSSTVEVNPPGLTVPEIQSLGGVEATSSIPDSSKNPTSVLAIKQDERDTKHSSFTTQEEIRSSPTPVTMQQGENITLKTPSREKDSDGSVLTNSKTSILPKDGGKPAQIQPRKAEIPGNQAMAATANQGWAAGVWQGFRRAPS</sequence>
<comment type="caution">
    <text evidence="2">The sequence shown here is derived from an EMBL/GenBank/DDBJ whole genome shotgun (WGS) entry which is preliminary data.</text>
</comment>